<dbReference type="InParanoid" id="E9GG30"/>
<dbReference type="EMBL" id="GL732543">
    <property type="protein sequence ID" value="EFX81568.1"/>
    <property type="molecule type" value="Genomic_DNA"/>
</dbReference>
<name>E9GG30_DAPPU</name>
<proteinExistence type="predicted"/>
<evidence type="ECO:0000313" key="2">
    <source>
        <dbReference type="Proteomes" id="UP000000305"/>
    </source>
</evidence>
<protein>
    <submittedName>
        <fullName evidence="1">Uncharacterized protein</fullName>
    </submittedName>
</protein>
<dbReference type="KEGG" id="dpx:DAPPUDRAFT_242199"/>
<dbReference type="HOGENOM" id="CLU_2673594_0_0_1"/>
<dbReference type="Proteomes" id="UP000000305">
    <property type="component" value="Unassembled WGS sequence"/>
</dbReference>
<dbReference type="AlphaFoldDB" id="E9GG30"/>
<evidence type="ECO:0000313" key="1">
    <source>
        <dbReference type="EMBL" id="EFX81568.1"/>
    </source>
</evidence>
<accession>E9GG30</accession>
<sequence>MTTLTAMLIAQKENNKNRHEPGEEFTNALTLTQGHMESDCWTLQEEERGTAATSFLHQLYKNREPGKGLLEGESS</sequence>
<organism evidence="1 2">
    <name type="scientific">Daphnia pulex</name>
    <name type="common">Water flea</name>
    <dbReference type="NCBI Taxonomy" id="6669"/>
    <lineage>
        <taxon>Eukaryota</taxon>
        <taxon>Metazoa</taxon>
        <taxon>Ecdysozoa</taxon>
        <taxon>Arthropoda</taxon>
        <taxon>Crustacea</taxon>
        <taxon>Branchiopoda</taxon>
        <taxon>Diplostraca</taxon>
        <taxon>Cladocera</taxon>
        <taxon>Anomopoda</taxon>
        <taxon>Daphniidae</taxon>
        <taxon>Daphnia</taxon>
    </lineage>
</organism>
<gene>
    <name evidence="1" type="ORF">DAPPUDRAFT_242199</name>
</gene>
<reference evidence="1 2" key="1">
    <citation type="journal article" date="2011" name="Science">
        <title>The ecoresponsive genome of Daphnia pulex.</title>
        <authorList>
            <person name="Colbourne J.K."/>
            <person name="Pfrender M.E."/>
            <person name="Gilbert D."/>
            <person name="Thomas W.K."/>
            <person name="Tucker A."/>
            <person name="Oakley T.H."/>
            <person name="Tokishita S."/>
            <person name="Aerts A."/>
            <person name="Arnold G.J."/>
            <person name="Basu M.K."/>
            <person name="Bauer D.J."/>
            <person name="Caceres C.E."/>
            <person name="Carmel L."/>
            <person name="Casola C."/>
            <person name="Choi J.H."/>
            <person name="Detter J.C."/>
            <person name="Dong Q."/>
            <person name="Dusheyko S."/>
            <person name="Eads B.D."/>
            <person name="Frohlich T."/>
            <person name="Geiler-Samerotte K.A."/>
            <person name="Gerlach D."/>
            <person name="Hatcher P."/>
            <person name="Jogdeo S."/>
            <person name="Krijgsveld J."/>
            <person name="Kriventseva E.V."/>
            <person name="Kultz D."/>
            <person name="Laforsch C."/>
            <person name="Lindquist E."/>
            <person name="Lopez J."/>
            <person name="Manak J.R."/>
            <person name="Muller J."/>
            <person name="Pangilinan J."/>
            <person name="Patwardhan R.P."/>
            <person name="Pitluck S."/>
            <person name="Pritham E.J."/>
            <person name="Rechtsteiner A."/>
            <person name="Rho M."/>
            <person name="Rogozin I.B."/>
            <person name="Sakarya O."/>
            <person name="Salamov A."/>
            <person name="Schaack S."/>
            <person name="Shapiro H."/>
            <person name="Shiga Y."/>
            <person name="Skalitzky C."/>
            <person name="Smith Z."/>
            <person name="Souvorov A."/>
            <person name="Sung W."/>
            <person name="Tang Z."/>
            <person name="Tsuchiya D."/>
            <person name="Tu H."/>
            <person name="Vos H."/>
            <person name="Wang M."/>
            <person name="Wolf Y.I."/>
            <person name="Yamagata H."/>
            <person name="Yamada T."/>
            <person name="Ye Y."/>
            <person name="Shaw J.R."/>
            <person name="Andrews J."/>
            <person name="Crease T.J."/>
            <person name="Tang H."/>
            <person name="Lucas S.M."/>
            <person name="Robertson H.M."/>
            <person name="Bork P."/>
            <person name="Koonin E.V."/>
            <person name="Zdobnov E.M."/>
            <person name="Grigoriev I.V."/>
            <person name="Lynch M."/>
            <person name="Boore J.L."/>
        </authorList>
    </citation>
    <scope>NUCLEOTIDE SEQUENCE [LARGE SCALE GENOMIC DNA]</scope>
</reference>
<keyword evidence="2" id="KW-1185">Reference proteome</keyword>